<organism evidence="1 2">
    <name type="scientific">Aquarana catesbeiana</name>
    <name type="common">American bullfrog</name>
    <name type="synonym">Rana catesbeiana</name>
    <dbReference type="NCBI Taxonomy" id="8400"/>
    <lineage>
        <taxon>Eukaryota</taxon>
        <taxon>Metazoa</taxon>
        <taxon>Chordata</taxon>
        <taxon>Craniata</taxon>
        <taxon>Vertebrata</taxon>
        <taxon>Euteleostomi</taxon>
        <taxon>Amphibia</taxon>
        <taxon>Batrachia</taxon>
        <taxon>Anura</taxon>
        <taxon>Neobatrachia</taxon>
        <taxon>Ranoidea</taxon>
        <taxon>Ranidae</taxon>
        <taxon>Aquarana</taxon>
    </lineage>
</organism>
<evidence type="ECO:0000313" key="1">
    <source>
        <dbReference type="EMBL" id="PIO32882.1"/>
    </source>
</evidence>
<gene>
    <name evidence="1" type="ORF">AB205_0079450</name>
</gene>
<dbReference type="AlphaFoldDB" id="A0A2G9RYD4"/>
<proteinExistence type="predicted"/>
<evidence type="ECO:0000313" key="2">
    <source>
        <dbReference type="Proteomes" id="UP000228934"/>
    </source>
</evidence>
<reference evidence="2" key="1">
    <citation type="journal article" date="2017" name="Nat. Commun.">
        <title>The North American bullfrog draft genome provides insight into hormonal regulation of long noncoding RNA.</title>
        <authorList>
            <person name="Hammond S.A."/>
            <person name="Warren R.L."/>
            <person name="Vandervalk B.P."/>
            <person name="Kucuk E."/>
            <person name="Khan H."/>
            <person name="Gibb E.A."/>
            <person name="Pandoh P."/>
            <person name="Kirk H."/>
            <person name="Zhao Y."/>
            <person name="Jones M."/>
            <person name="Mungall A.J."/>
            <person name="Coope R."/>
            <person name="Pleasance S."/>
            <person name="Moore R.A."/>
            <person name="Holt R.A."/>
            <person name="Round J.M."/>
            <person name="Ohora S."/>
            <person name="Walle B.V."/>
            <person name="Veldhoen N."/>
            <person name="Helbing C.C."/>
            <person name="Birol I."/>
        </authorList>
    </citation>
    <scope>NUCLEOTIDE SEQUENCE [LARGE SCALE GENOMIC DNA]</scope>
</reference>
<dbReference type="EMBL" id="KV928207">
    <property type="protein sequence ID" value="PIO32882.1"/>
    <property type="molecule type" value="Genomic_DNA"/>
</dbReference>
<keyword evidence="2" id="KW-1185">Reference proteome</keyword>
<name>A0A2G9RYD4_AQUCT</name>
<accession>A0A2G9RYD4</accession>
<sequence>MLSVYHVGPFNYSLNNMIFWIHFPPKRMLRKYSDRLSFTIISLSTGTVSLFDYISATTGRNILPTWSLQSFYRSCNWNMLDKPLPRRTRVRLA</sequence>
<dbReference type="Proteomes" id="UP000228934">
    <property type="component" value="Unassembled WGS sequence"/>
</dbReference>
<protein>
    <submittedName>
        <fullName evidence="1">Uncharacterized protein</fullName>
    </submittedName>
</protein>